<dbReference type="NCBIfam" id="NF003716">
    <property type="entry name" value="PRK05326.1-3"/>
    <property type="match status" value="1"/>
</dbReference>
<accession>A0ABS1CHF3</accession>
<evidence type="ECO:0000256" key="1">
    <source>
        <dbReference type="ARBA" id="ARBA00004651"/>
    </source>
</evidence>
<dbReference type="Pfam" id="PF00999">
    <property type="entry name" value="Na_H_Exchanger"/>
    <property type="match status" value="1"/>
</dbReference>
<dbReference type="PANTHER" id="PTHR32507:SF7">
    <property type="entry name" value="K(+)_H(+) ANTIPORTER NHAP2"/>
    <property type="match status" value="1"/>
</dbReference>
<feature type="transmembrane region" description="Helical" evidence="9">
    <location>
        <begin position="369"/>
        <end position="389"/>
    </location>
</feature>
<keyword evidence="6 9" id="KW-1133">Transmembrane helix</keyword>
<reference evidence="11 12" key="1">
    <citation type="journal article" date="2020" name="Microorganisms">
        <title>Osmotic Adaptation and Compatible Solute Biosynthesis of Phototrophic Bacteria as Revealed from Genome Analyses.</title>
        <authorList>
            <person name="Imhoff J.F."/>
            <person name="Rahn T."/>
            <person name="Kunzel S."/>
            <person name="Keller A."/>
            <person name="Neulinger S.C."/>
        </authorList>
    </citation>
    <scope>NUCLEOTIDE SEQUENCE [LARGE SCALE GENOMIC DNA]</scope>
    <source>
        <strain evidence="11 12">DSM 6210</strain>
    </source>
</reference>
<feature type="transmembrane region" description="Helical" evidence="9">
    <location>
        <begin position="117"/>
        <end position="139"/>
    </location>
</feature>
<feature type="transmembrane region" description="Helical" evidence="9">
    <location>
        <begin position="193"/>
        <end position="213"/>
    </location>
</feature>
<evidence type="ECO:0000256" key="4">
    <source>
        <dbReference type="ARBA" id="ARBA00022475"/>
    </source>
</evidence>
<keyword evidence="12" id="KW-1185">Reference proteome</keyword>
<keyword evidence="8 9" id="KW-0472">Membrane</keyword>
<feature type="transmembrane region" description="Helical" evidence="9">
    <location>
        <begin position="272"/>
        <end position="292"/>
    </location>
</feature>
<feature type="transmembrane region" description="Helical" evidence="9">
    <location>
        <begin position="243"/>
        <end position="260"/>
    </location>
</feature>
<keyword evidence="2" id="KW-0813">Transport</keyword>
<dbReference type="PANTHER" id="PTHR32507">
    <property type="entry name" value="NA(+)/H(+) ANTIPORTER 1"/>
    <property type="match status" value="1"/>
</dbReference>
<feature type="transmembrane region" description="Helical" evidence="9">
    <location>
        <begin position="59"/>
        <end position="79"/>
    </location>
</feature>
<evidence type="ECO:0000256" key="3">
    <source>
        <dbReference type="ARBA" id="ARBA00022449"/>
    </source>
</evidence>
<comment type="subcellular location">
    <subcellularLocation>
        <location evidence="1">Cell membrane</location>
        <topology evidence="1">Multi-pass membrane protein</topology>
    </subcellularLocation>
</comment>
<evidence type="ECO:0000256" key="5">
    <source>
        <dbReference type="ARBA" id="ARBA00022692"/>
    </source>
</evidence>
<keyword evidence="5 9" id="KW-0812">Transmembrane</keyword>
<feature type="transmembrane region" description="Helical" evidence="9">
    <location>
        <begin position="160"/>
        <end position="181"/>
    </location>
</feature>
<protein>
    <submittedName>
        <fullName evidence="11">K+/H+ antiporter</fullName>
    </submittedName>
</protein>
<comment type="caution">
    <text evidence="11">The sequence shown here is derived from an EMBL/GenBank/DDBJ whole genome shotgun (WGS) entry which is preliminary data.</text>
</comment>
<proteinExistence type="predicted"/>
<evidence type="ECO:0000256" key="8">
    <source>
        <dbReference type="ARBA" id="ARBA00023136"/>
    </source>
</evidence>
<evidence type="ECO:0000259" key="10">
    <source>
        <dbReference type="Pfam" id="PF00999"/>
    </source>
</evidence>
<name>A0ABS1CHF3_9GAMM</name>
<feature type="domain" description="Cation/H+ exchanger transmembrane" evidence="10">
    <location>
        <begin position="18"/>
        <end position="390"/>
    </location>
</feature>
<dbReference type="Proteomes" id="UP000748752">
    <property type="component" value="Unassembled WGS sequence"/>
</dbReference>
<gene>
    <name evidence="11" type="ORF">CKO31_11350</name>
</gene>
<keyword evidence="7" id="KW-0406">Ion transport</keyword>
<feature type="transmembrane region" description="Helical" evidence="9">
    <location>
        <begin position="337"/>
        <end position="357"/>
    </location>
</feature>
<dbReference type="InterPro" id="IPR006153">
    <property type="entry name" value="Cation/H_exchanger_TM"/>
</dbReference>
<feature type="transmembrane region" description="Helical" evidence="9">
    <location>
        <begin position="91"/>
        <end position="111"/>
    </location>
</feature>
<dbReference type="InterPro" id="IPR038770">
    <property type="entry name" value="Na+/solute_symporter_sf"/>
</dbReference>
<dbReference type="NCBIfam" id="NF003715">
    <property type="entry name" value="PRK05326.1-2"/>
    <property type="match status" value="1"/>
</dbReference>
<sequence length="413" mass="42720">MDLSVELAVLLAATVVLASVLISPLATRLGAPILLLFLGVGMLVGQDGPGGFAFDDFELVYDIGSIALAVILFAGGLGTRLTDIRVCWGPALLLATLGVAITAGVVGLAVWAAGMALAVALLLGAVIGSTDAAATFLLLQGRGIRLRGRVMETIVVESGLNDPMAIFLTLTLVTIVDAGGGTDTLSRALVGSFAQQIGIGAAAGLLGGLLLGWIVQRLELARGLYGVLALAAALALFEGTQLAGGSGYLAVYLCGVLTMHRLDGRRRDELDITHGSLAWLSQILMFLLLGILVTPSELAAETLAAAGVAAVLIFVARPVAVGLCLLPFRYTLKERLFIAWVGLRGAVPIFLAIIPVLSPGPVATDFFNIVFLVVIASLVLQGWTIPWLARRLDLEAPPDLAAGTPANADPLRP</sequence>
<keyword evidence="4" id="KW-1003">Cell membrane</keyword>
<organism evidence="11 12">
    <name type="scientific">Thiohalocapsa halophila</name>
    <dbReference type="NCBI Taxonomy" id="69359"/>
    <lineage>
        <taxon>Bacteria</taxon>
        <taxon>Pseudomonadati</taxon>
        <taxon>Pseudomonadota</taxon>
        <taxon>Gammaproteobacteria</taxon>
        <taxon>Chromatiales</taxon>
        <taxon>Chromatiaceae</taxon>
        <taxon>Thiohalocapsa</taxon>
    </lineage>
</organism>
<evidence type="ECO:0000256" key="2">
    <source>
        <dbReference type="ARBA" id="ARBA00022448"/>
    </source>
</evidence>
<evidence type="ECO:0000313" key="11">
    <source>
        <dbReference type="EMBL" id="MBK1631323.1"/>
    </source>
</evidence>
<evidence type="ECO:0000256" key="6">
    <source>
        <dbReference type="ARBA" id="ARBA00022989"/>
    </source>
</evidence>
<evidence type="ECO:0000313" key="12">
    <source>
        <dbReference type="Proteomes" id="UP000748752"/>
    </source>
</evidence>
<dbReference type="Gene3D" id="1.20.1530.20">
    <property type="match status" value="1"/>
</dbReference>
<keyword evidence="3" id="KW-0050">Antiport</keyword>
<dbReference type="EMBL" id="NRRV01000024">
    <property type="protein sequence ID" value="MBK1631323.1"/>
    <property type="molecule type" value="Genomic_DNA"/>
</dbReference>
<feature type="transmembrane region" description="Helical" evidence="9">
    <location>
        <begin position="220"/>
        <end position="237"/>
    </location>
</feature>
<feature type="transmembrane region" description="Helical" evidence="9">
    <location>
        <begin position="304"/>
        <end position="325"/>
    </location>
</feature>
<evidence type="ECO:0000256" key="7">
    <source>
        <dbReference type="ARBA" id="ARBA00023065"/>
    </source>
</evidence>
<evidence type="ECO:0000256" key="9">
    <source>
        <dbReference type="SAM" id="Phobius"/>
    </source>
</evidence>